<accession>A0A5P6VPS2</accession>
<sequence length="451" mass="50813">MMKLKEMKFKGTFRDYQQNVIDNAKEYDMRKRFLTMLSLFMVGALVACGSKDEAAEEISGEALTATVEESEDAADLTQEELDAFTELFDTSEYDGFLVRPFNSVDEIEWGEVFYNGAGIEATDVTEEEREACYKAMGIGDGEEFGDLVVLRAADVKKFVEEHAGADYEDVKNTIYADYLEEYDSFYSLHGDTNWMSFTCKSGKKLDDTYVLQLSNDSYVDEPNNWEYPDIEVTLIKNGDVYKMVSNVWAWEVGNDPSQTFDINVPGHDTPGRLITYQGTAGDGNGAHIIITADGKRVDWLGTWYWDNDNMAGDFVTIDAIGIFDYTADGAGGIGEYEYAPRKNCIRYYNSDYAGYVGNLNFLSIHDDKIQMDYYCATDNYDDLNGNGYPDEDETTEEALANAKGSVSYSAGDKSLSQSEIEKRIDELQKNEFESLGGKYDSVEFYSVIDKF</sequence>
<evidence type="ECO:0000313" key="1">
    <source>
        <dbReference type="EMBL" id="QFJ53679.1"/>
    </source>
</evidence>
<dbReference type="KEGG" id="pxv:FXF36_01755"/>
<dbReference type="AlphaFoldDB" id="A0A5P6VPS2"/>
<gene>
    <name evidence="1" type="ORF">FXF36_01755</name>
</gene>
<organism evidence="1 2">
    <name type="scientific">Pseudobutyrivibrio xylanivorans</name>
    <dbReference type="NCBI Taxonomy" id="185007"/>
    <lineage>
        <taxon>Bacteria</taxon>
        <taxon>Bacillati</taxon>
        <taxon>Bacillota</taxon>
        <taxon>Clostridia</taxon>
        <taxon>Lachnospirales</taxon>
        <taxon>Lachnospiraceae</taxon>
        <taxon>Pseudobutyrivibrio</taxon>
    </lineage>
</organism>
<dbReference type="OrthoDB" id="1864194at2"/>
<reference evidence="2" key="1">
    <citation type="submission" date="2019-08" db="EMBL/GenBank/DDBJ databases">
        <title>Complete Genome Sequence of the Polysaccharide-Degrading Rumen Bacterium Pseudobutyrivibrio xylanivorans MA3014.</title>
        <authorList>
            <person name="Palevich N."/>
            <person name="Maclean P.H."/>
            <person name="Kelly W.J."/>
            <person name="Leahy S.C."/>
            <person name="Rakonjac J."/>
            <person name="Attwood G.T."/>
        </authorList>
    </citation>
    <scope>NUCLEOTIDE SEQUENCE [LARGE SCALE GENOMIC DNA]</scope>
    <source>
        <strain evidence="2">MA3014</strain>
    </source>
</reference>
<name>A0A5P6VPS2_PSEXY</name>
<proteinExistence type="predicted"/>
<protein>
    <submittedName>
        <fullName evidence="1">Uncharacterized protein</fullName>
    </submittedName>
</protein>
<dbReference type="EMBL" id="CP043028">
    <property type="protein sequence ID" value="QFJ53679.1"/>
    <property type="molecule type" value="Genomic_DNA"/>
</dbReference>
<evidence type="ECO:0000313" key="2">
    <source>
        <dbReference type="Proteomes" id="UP000327030"/>
    </source>
</evidence>
<dbReference type="Proteomes" id="UP000327030">
    <property type="component" value="Chromosome 1"/>
</dbReference>
<dbReference type="RefSeq" id="WP_151622176.1">
    <property type="nucleotide sequence ID" value="NZ_CP043028.1"/>
</dbReference>